<accession>A0A168NEI8</accession>
<dbReference type="GO" id="GO:0016020">
    <property type="term" value="C:membrane"/>
    <property type="evidence" value="ECO:0007669"/>
    <property type="project" value="UniProtKB-SubCell"/>
</dbReference>
<dbReference type="PANTHER" id="PTHR36460:SF1">
    <property type="entry name" value="UPF0132 DOMAIN PROTEIN (AFU_ORTHOLOGUE AFUA_3G10255)"/>
    <property type="match status" value="1"/>
</dbReference>
<evidence type="ECO:0000256" key="2">
    <source>
        <dbReference type="ARBA" id="ARBA00022692"/>
    </source>
</evidence>
<evidence type="ECO:0000313" key="7">
    <source>
        <dbReference type="Proteomes" id="UP000077355"/>
    </source>
</evidence>
<feature type="transmembrane region" description="Helical" evidence="5">
    <location>
        <begin position="40"/>
        <end position="64"/>
    </location>
</feature>
<keyword evidence="4 5" id="KW-0472">Membrane</keyword>
<proteinExistence type="predicted"/>
<name>A0A168NEI8_9BACL</name>
<dbReference type="RefSeq" id="WP_068649979.1">
    <property type="nucleotide sequence ID" value="NZ_CP043611.1"/>
</dbReference>
<dbReference type="PANTHER" id="PTHR36460">
    <property type="entry name" value="UPF0132 DOMAIN PROTEIN (AFU_ORTHOLOGUE AFUA_3G10255)"/>
    <property type="match status" value="1"/>
</dbReference>
<evidence type="ECO:0000313" key="6">
    <source>
        <dbReference type="EMBL" id="OAB45712.1"/>
    </source>
</evidence>
<sequence length="112" mass="12468">MSPFKSSSGLPEHIAAALCYLFSFVGGIVFLVVERRSQFVMFHALQSVIFFCGMMVVHVIVGFIPVIGPLIASLLSILTLVMWVILVVNAFQGRWFKIPLIGDIAESQLRHF</sequence>
<dbReference type="OrthoDB" id="2657448at2"/>
<keyword evidence="2 5" id="KW-0812">Transmembrane</keyword>
<gene>
    <name evidence="6" type="ORF">PBAT_12450</name>
</gene>
<evidence type="ECO:0008006" key="8">
    <source>
        <dbReference type="Google" id="ProtNLM"/>
    </source>
</evidence>
<dbReference type="AlphaFoldDB" id="A0A168NEI8"/>
<dbReference type="Proteomes" id="UP000077355">
    <property type="component" value="Unassembled WGS sequence"/>
</dbReference>
<evidence type="ECO:0000256" key="1">
    <source>
        <dbReference type="ARBA" id="ARBA00004141"/>
    </source>
</evidence>
<feature type="transmembrane region" description="Helical" evidence="5">
    <location>
        <begin position="14"/>
        <end position="33"/>
    </location>
</feature>
<protein>
    <recommendedName>
        <fullName evidence="8">DUF4870 domain-containing protein</fullName>
    </recommendedName>
</protein>
<evidence type="ECO:0000256" key="5">
    <source>
        <dbReference type="SAM" id="Phobius"/>
    </source>
</evidence>
<comment type="caution">
    <text evidence="6">The sequence shown here is derived from an EMBL/GenBank/DDBJ whole genome shotgun (WGS) entry which is preliminary data.</text>
</comment>
<dbReference type="EMBL" id="LVJI01000016">
    <property type="protein sequence ID" value="OAB45712.1"/>
    <property type="molecule type" value="Genomic_DNA"/>
</dbReference>
<evidence type="ECO:0000256" key="4">
    <source>
        <dbReference type="ARBA" id="ARBA00023136"/>
    </source>
</evidence>
<reference evidence="6 7" key="1">
    <citation type="submission" date="2016-03" db="EMBL/GenBank/DDBJ databases">
        <title>Draft genome sequence of Paenibacillus antarcticus CECT 5836.</title>
        <authorList>
            <person name="Shin S.-K."/>
            <person name="Yi H."/>
        </authorList>
    </citation>
    <scope>NUCLEOTIDE SEQUENCE [LARGE SCALE GENOMIC DNA]</scope>
    <source>
        <strain evidence="6 7">CECT 5836</strain>
    </source>
</reference>
<dbReference type="Pfam" id="PF09685">
    <property type="entry name" value="MamF_MmsF"/>
    <property type="match status" value="1"/>
</dbReference>
<evidence type="ECO:0000256" key="3">
    <source>
        <dbReference type="ARBA" id="ARBA00022989"/>
    </source>
</evidence>
<keyword evidence="7" id="KW-1185">Reference proteome</keyword>
<dbReference type="InterPro" id="IPR019109">
    <property type="entry name" value="MamF_MmsF"/>
</dbReference>
<comment type="subcellular location">
    <subcellularLocation>
        <location evidence="1">Membrane</location>
        <topology evidence="1">Multi-pass membrane protein</topology>
    </subcellularLocation>
</comment>
<feature type="transmembrane region" description="Helical" evidence="5">
    <location>
        <begin position="70"/>
        <end position="91"/>
    </location>
</feature>
<organism evidence="6 7">
    <name type="scientific">Paenibacillus antarcticus</name>
    <dbReference type="NCBI Taxonomy" id="253703"/>
    <lineage>
        <taxon>Bacteria</taxon>
        <taxon>Bacillati</taxon>
        <taxon>Bacillota</taxon>
        <taxon>Bacilli</taxon>
        <taxon>Bacillales</taxon>
        <taxon>Paenibacillaceae</taxon>
        <taxon>Paenibacillus</taxon>
    </lineage>
</organism>
<keyword evidence="3 5" id="KW-1133">Transmembrane helix</keyword>